<evidence type="ECO:0000313" key="4">
    <source>
        <dbReference type="Proteomes" id="UP000321820"/>
    </source>
</evidence>
<name>A0A5B9ELW4_9BACT</name>
<feature type="region of interest" description="Disordered" evidence="1">
    <location>
        <begin position="28"/>
        <end position="63"/>
    </location>
</feature>
<feature type="compositionally biased region" description="Basic and acidic residues" evidence="1">
    <location>
        <begin position="109"/>
        <end position="121"/>
    </location>
</feature>
<protein>
    <recommendedName>
        <fullName evidence="5">Glycine zipper domain-containing protein</fullName>
    </recommendedName>
</protein>
<accession>A0A5B9ELW4</accession>
<keyword evidence="2" id="KW-0732">Signal</keyword>
<dbReference type="EMBL" id="CP042806">
    <property type="protein sequence ID" value="QEE31126.1"/>
    <property type="molecule type" value="Genomic_DNA"/>
</dbReference>
<evidence type="ECO:0000256" key="2">
    <source>
        <dbReference type="SAM" id="SignalP"/>
    </source>
</evidence>
<sequence>MQKNVTNFSRFSSALILAGLLSTPFTAVSQDSSRDRTYEEQQAHDRAKAAQDAKDKRHHTTAKIVGGSAAGGAVLGGVMGGGKGAVLGAGAGAGGGYIADKIRKKKGTEKREKEYKQTDPR</sequence>
<gene>
    <name evidence="3" type="ORF">FTW19_01745</name>
</gene>
<keyword evidence="4" id="KW-1185">Reference proteome</keyword>
<feature type="signal peptide" evidence="2">
    <location>
        <begin position="1"/>
        <end position="27"/>
    </location>
</feature>
<evidence type="ECO:0000256" key="1">
    <source>
        <dbReference type="SAM" id="MobiDB-lite"/>
    </source>
</evidence>
<feature type="region of interest" description="Disordered" evidence="1">
    <location>
        <begin position="94"/>
        <end position="121"/>
    </location>
</feature>
<dbReference type="Proteomes" id="UP000321820">
    <property type="component" value="Chromosome"/>
</dbReference>
<proteinExistence type="predicted"/>
<reference evidence="3 4" key="1">
    <citation type="submission" date="2019-08" db="EMBL/GenBank/DDBJ databases">
        <title>Complete genome sequence of Terriglobus albidus strain ORNL.</title>
        <authorList>
            <person name="Podar M."/>
        </authorList>
    </citation>
    <scope>NUCLEOTIDE SEQUENCE [LARGE SCALE GENOMIC DNA]</scope>
    <source>
        <strain evidence="3 4">ORNL</strain>
    </source>
</reference>
<evidence type="ECO:0000313" key="3">
    <source>
        <dbReference type="EMBL" id="QEE31126.1"/>
    </source>
</evidence>
<evidence type="ECO:0008006" key="5">
    <source>
        <dbReference type="Google" id="ProtNLM"/>
    </source>
</evidence>
<dbReference type="AlphaFoldDB" id="A0A5B9ELW4"/>
<feature type="compositionally biased region" description="Basic and acidic residues" evidence="1">
    <location>
        <begin position="32"/>
        <end position="55"/>
    </location>
</feature>
<feature type="chain" id="PRO_5023137687" description="Glycine zipper domain-containing protein" evidence="2">
    <location>
        <begin position="28"/>
        <end position="121"/>
    </location>
</feature>
<organism evidence="3 4">
    <name type="scientific">Terriglobus albidus</name>
    <dbReference type="NCBI Taxonomy" id="1592106"/>
    <lineage>
        <taxon>Bacteria</taxon>
        <taxon>Pseudomonadati</taxon>
        <taxon>Acidobacteriota</taxon>
        <taxon>Terriglobia</taxon>
        <taxon>Terriglobales</taxon>
        <taxon>Acidobacteriaceae</taxon>
        <taxon>Terriglobus</taxon>
    </lineage>
</organism>
<dbReference type="KEGG" id="talb:FTW19_01745"/>